<protein>
    <submittedName>
        <fullName evidence="2">Sulfurase</fullName>
    </submittedName>
</protein>
<evidence type="ECO:0000313" key="3">
    <source>
        <dbReference type="Proteomes" id="UP000075806"/>
    </source>
</evidence>
<dbReference type="InterPro" id="IPR005163">
    <property type="entry name" value="Tri_helical_YiiM-like"/>
</dbReference>
<comment type="caution">
    <text evidence="2">The sequence shown here is derived from an EMBL/GenBank/DDBJ whole genome shotgun (WGS) entry which is preliminary data.</text>
</comment>
<keyword evidence="3" id="KW-1185">Reference proteome</keyword>
<gene>
    <name evidence="2" type="ORF">AZF04_09225</name>
</gene>
<dbReference type="PANTHER" id="PTHR30212">
    <property type="entry name" value="PROTEIN YIIM"/>
    <property type="match status" value="1"/>
</dbReference>
<dbReference type="Proteomes" id="UP000075806">
    <property type="component" value="Unassembled WGS sequence"/>
</dbReference>
<dbReference type="GO" id="GO:0030151">
    <property type="term" value="F:molybdenum ion binding"/>
    <property type="evidence" value="ECO:0007669"/>
    <property type="project" value="InterPro"/>
</dbReference>
<dbReference type="SUPFAM" id="SSF50800">
    <property type="entry name" value="PK beta-barrel domain-like"/>
    <property type="match status" value="1"/>
</dbReference>
<dbReference type="InterPro" id="IPR005302">
    <property type="entry name" value="MoCF_Sase_C"/>
</dbReference>
<feature type="domain" description="MOSC" evidence="1">
    <location>
        <begin position="30"/>
        <end position="164"/>
    </location>
</feature>
<dbReference type="GO" id="GO:0003824">
    <property type="term" value="F:catalytic activity"/>
    <property type="evidence" value="ECO:0007669"/>
    <property type="project" value="InterPro"/>
</dbReference>
<evidence type="ECO:0000313" key="2">
    <source>
        <dbReference type="EMBL" id="KYG28078.1"/>
    </source>
</evidence>
<sequence length="213" mass="24433">MTMRIEGLYIGKPREIMMKGKPVKTSIYKEPLFSTVQVNELGIIGDTQSDRVHHGGIDMALCMYPAEHYPYWEEKLGKSPGLSAFGENLMVSGLLEEDVQIGDQYKVGEIIIEISQPRSPCFKLGLKHNEPKMPLWVNEKGISGYYARVLQDGEISLGDDLELIERIDGNPTVLEVNKAKYWKDATREDWERLTAVRQLSEDWRESFQRKLQK</sequence>
<organism evidence="2 3">
    <name type="scientific">Alkalihalobacillus trypoxylicola</name>
    <dbReference type="NCBI Taxonomy" id="519424"/>
    <lineage>
        <taxon>Bacteria</taxon>
        <taxon>Bacillati</taxon>
        <taxon>Bacillota</taxon>
        <taxon>Bacilli</taxon>
        <taxon>Bacillales</taxon>
        <taxon>Bacillaceae</taxon>
        <taxon>Alkalihalobacillus</taxon>
    </lineage>
</organism>
<proteinExistence type="predicted"/>
<reference evidence="2" key="1">
    <citation type="submission" date="2016-02" db="EMBL/GenBank/DDBJ databases">
        <title>Genome sequence of Bacillus trypoxylicola KCTC 13244(T).</title>
        <authorList>
            <person name="Jeong H."/>
            <person name="Park S.-H."/>
            <person name="Choi S.-K."/>
        </authorList>
    </citation>
    <scope>NUCLEOTIDE SEQUENCE [LARGE SCALE GENOMIC DNA]</scope>
    <source>
        <strain evidence="2">KCTC 13244</strain>
    </source>
</reference>
<dbReference type="Pfam" id="PF03473">
    <property type="entry name" value="MOSC"/>
    <property type="match status" value="1"/>
</dbReference>
<dbReference type="PANTHER" id="PTHR30212:SF2">
    <property type="entry name" value="PROTEIN YIIM"/>
    <property type="match status" value="1"/>
</dbReference>
<accession>A0A161P7M1</accession>
<dbReference type="OrthoDB" id="9786134at2"/>
<name>A0A161P7M1_9BACI</name>
<dbReference type="PROSITE" id="PS51340">
    <property type="entry name" value="MOSC"/>
    <property type="match status" value="1"/>
</dbReference>
<dbReference type="Gene3D" id="2.40.33.20">
    <property type="entry name" value="PK beta-barrel domain-like"/>
    <property type="match status" value="1"/>
</dbReference>
<dbReference type="InterPro" id="IPR011037">
    <property type="entry name" value="Pyrv_Knase-like_insert_dom_sf"/>
</dbReference>
<dbReference type="GO" id="GO:0030170">
    <property type="term" value="F:pyridoxal phosphate binding"/>
    <property type="evidence" value="ECO:0007669"/>
    <property type="project" value="InterPro"/>
</dbReference>
<dbReference type="EMBL" id="LTAO01000034">
    <property type="protein sequence ID" value="KYG28078.1"/>
    <property type="molecule type" value="Genomic_DNA"/>
</dbReference>
<dbReference type="InterPro" id="IPR052353">
    <property type="entry name" value="Benzoxazolinone_Detox_Enz"/>
</dbReference>
<dbReference type="Pfam" id="PF03475">
    <property type="entry name" value="YiiM_3-alpha"/>
    <property type="match status" value="1"/>
</dbReference>
<dbReference type="AlphaFoldDB" id="A0A161P7M1"/>
<evidence type="ECO:0000259" key="1">
    <source>
        <dbReference type="PROSITE" id="PS51340"/>
    </source>
</evidence>
<dbReference type="STRING" id="519424.AZF04_09225"/>